<dbReference type="InterPro" id="IPR003018">
    <property type="entry name" value="GAF"/>
</dbReference>
<dbReference type="PROSITE" id="PS50887">
    <property type="entry name" value="GGDEF"/>
    <property type="match status" value="1"/>
</dbReference>
<evidence type="ECO:0000256" key="1">
    <source>
        <dbReference type="SAM" id="Phobius"/>
    </source>
</evidence>
<feature type="transmembrane region" description="Helical" evidence="1">
    <location>
        <begin position="105"/>
        <end position="126"/>
    </location>
</feature>
<dbReference type="InterPro" id="IPR029787">
    <property type="entry name" value="Nucleotide_cyclase"/>
</dbReference>
<dbReference type="SUPFAM" id="SSF55073">
    <property type="entry name" value="Nucleotide cyclase"/>
    <property type="match status" value="1"/>
</dbReference>
<evidence type="ECO:0000313" key="3">
    <source>
        <dbReference type="EMBL" id="MFC4618152.1"/>
    </source>
</evidence>
<evidence type="ECO:0000313" key="4">
    <source>
        <dbReference type="Proteomes" id="UP001596022"/>
    </source>
</evidence>
<protein>
    <submittedName>
        <fullName evidence="3">Sensor domain-containing diguanylate cyclase</fullName>
        <ecNumber evidence="3">2.7.7.65</ecNumber>
    </submittedName>
</protein>
<dbReference type="SUPFAM" id="SSF55781">
    <property type="entry name" value="GAF domain-like"/>
    <property type="match status" value="1"/>
</dbReference>
<feature type="transmembrane region" description="Helical" evidence="1">
    <location>
        <begin position="177"/>
        <end position="198"/>
    </location>
</feature>
<evidence type="ECO:0000259" key="2">
    <source>
        <dbReference type="PROSITE" id="PS50887"/>
    </source>
</evidence>
<gene>
    <name evidence="3" type="ORF">ACFO4N_05345</name>
</gene>
<dbReference type="EMBL" id="JBHSFW010000001">
    <property type="protein sequence ID" value="MFC4618152.1"/>
    <property type="molecule type" value="Genomic_DNA"/>
</dbReference>
<dbReference type="CDD" id="cd01949">
    <property type="entry name" value="GGDEF"/>
    <property type="match status" value="1"/>
</dbReference>
<proteinExistence type="predicted"/>
<feature type="transmembrane region" description="Helical" evidence="1">
    <location>
        <begin position="138"/>
        <end position="161"/>
    </location>
</feature>
<dbReference type="PANTHER" id="PTHR45138:SF9">
    <property type="entry name" value="DIGUANYLATE CYCLASE DGCM-RELATED"/>
    <property type="match status" value="1"/>
</dbReference>
<dbReference type="SMART" id="SM00267">
    <property type="entry name" value="GGDEF"/>
    <property type="match status" value="1"/>
</dbReference>
<keyword evidence="4" id="KW-1185">Reference proteome</keyword>
<dbReference type="GO" id="GO:0052621">
    <property type="term" value="F:diguanylate cyclase activity"/>
    <property type="evidence" value="ECO:0007669"/>
    <property type="project" value="UniProtKB-EC"/>
</dbReference>
<dbReference type="PANTHER" id="PTHR45138">
    <property type="entry name" value="REGULATORY COMPONENTS OF SENSORY TRANSDUCTION SYSTEM"/>
    <property type="match status" value="1"/>
</dbReference>
<keyword evidence="1" id="KW-0472">Membrane</keyword>
<dbReference type="NCBIfam" id="TIGR00254">
    <property type="entry name" value="GGDEF"/>
    <property type="match status" value="1"/>
</dbReference>
<feature type="transmembrane region" description="Helical" evidence="1">
    <location>
        <begin position="39"/>
        <end position="56"/>
    </location>
</feature>
<dbReference type="InterPro" id="IPR029016">
    <property type="entry name" value="GAF-like_dom_sf"/>
</dbReference>
<sequence>MTPSRRKWIWGVCMVLWPALVILAYYIQPPEINGSWFDVSAMAVLMIVSALFYFQVRETPIIVIEGVSIAAFLIYGLFVEMALLQAAMFINMLSKRLGKDDWIKYPVNMTMFLMVSISAAIVYFVLGGQTGIMESENSIQWIPVFGYILASFVSNHIYLYLFRKWIRAGARFFERNLLWQALTTGIVIPVGLVLYILYSQLGTTAFYFIAVPVITLSVIFRLVSNSHEINLLLEKTSELGRELTEKLDVDHILKKFFNGITTMAAVDYAYILTADESRRLHIEHRFEKDPDASSKQDICLPIELGDRGIRVGTKKEWNRFMKGCLPPLTESVMIVPMRHDNHSAGAIIVASKTRRAFEKHHLKIMDIVASFLVVAIKNAKSYEKTKMESERDALTGLYNYKYFMSVLTKLFNMEEVEPFTVTMIDIDHFKQVNDTYGHETGNDVLKGAASCLLKLVGDNGLVARYGGEEFLVLLFNTNQRDALEWAEDIRLRIAAEPFLVQDEKDSGINHLIHITASIGFATAPEQGDDPLSLIRNADRAMYSGAKQRGRNRVASYIG</sequence>
<dbReference type="Pfam" id="PF00990">
    <property type="entry name" value="GGDEF"/>
    <property type="match status" value="1"/>
</dbReference>
<keyword evidence="3" id="KW-0548">Nucleotidyltransferase</keyword>
<name>A0ABV9GJJ5_9BACL</name>
<reference evidence="4" key="1">
    <citation type="journal article" date="2019" name="Int. J. Syst. Evol. Microbiol.">
        <title>The Global Catalogue of Microorganisms (GCM) 10K type strain sequencing project: providing services to taxonomists for standard genome sequencing and annotation.</title>
        <authorList>
            <consortium name="The Broad Institute Genomics Platform"/>
            <consortium name="The Broad Institute Genome Sequencing Center for Infectious Disease"/>
            <person name="Wu L."/>
            <person name="Ma J."/>
        </authorList>
    </citation>
    <scope>NUCLEOTIDE SEQUENCE [LARGE SCALE GENOMIC DNA]</scope>
    <source>
        <strain evidence="4">CGMCC 1.16306</strain>
    </source>
</reference>
<dbReference type="EC" id="2.7.7.65" evidence="3"/>
<keyword evidence="3" id="KW-0808">Transferase</keyword>
<dbReference type="InterPro" id="IPR050469">
    <property type="entry name" value="Diguanylate_Cyclase"/>
</dbReference>
<feature type="transmembrane region" description="Helical" evidence="1">
    <location>
        <begin position="62"/>
        <end position="84"/>
    </location>
</feature>
<feature type="transmembrane region" description="Helical" evidence="1">
    <location>
        <begin position="204"/>
        <end position="223"/>
    </location>
</feature>
<dbReference type="SMART" id="SM00065">
    <property type="entry name" value="GAF"/>
    <property type="match status" value="1"/>
</dbReference>
<keyword evidence="1" id="KW-0812">Transmembrane</keyword>
<comment type="caution">
    <text evidence="3">The sequence shown here is derived from an EMBL/GenBank/DDBJ whole genome shotgun (WGS) entry which is preliminary data.</text>
</comment>
<dbReference type="InterPro" id="IPR043128">
    <property type="entry name" value="Rev_trsase/Diguanyl_cyclase"/>
</dbReference>
<keyword evidence="1" id="KW-1133">Transmembrane helix</keyword>
<dbReference type="InterPro" id="IPR000160">
    <property type="entry name" value="GGDEF_dom"/>
</dbReference>
<feature type="domain" description="GGDEF" evidence="2">
    <location>
        <begin position="417"/>
        <end position="558"/>
    </location>
</feature>
<feature type="transmembrane region" description="Helical" evidence="1">
    <location>
        <begin position="6"/>
        <end position="27"/>
    </location>
</feature>
<accession>A0ABV9GJJ5</accession>
<dbReference type="RefSeq" id="WP_376845154.1">
    <property type="nucleotide sequence ID" value="NZ_JBHSFW010000001.1"/>
</dbReference>
<dbReference type="Gene3D" id="3.30.70.270">
    <property type="match status" value="1"/>
</dbReference>
<dbReference type="Gene3D" id="3.30.450.40">
    <property type="match status" value="1"/>
</dbReference>
<dbReference type="Proteomes" id="UP001596022">
    <property type="component" value="Unassembled WGS sequence"/>
</dbReference>
<organism evidence="3 4">
    <name type="scientific">Camelliibacillus cellulosilyticus</name>
    <dbReference type="NCBI Taxonomy" id="2174486"/>
    <lineage>
        <taxon>Bacteria</taxon>
        <taxon>Bacillati</taxon>
        <taxon>Bacillota</taxon>
        <taxon>Bacilli</taxon>
        <taxon>Bacillales</taxon>
        <taxon>Sporolactobacillaceae</taxon>
        <taxon>Camelliibacillus</taxon>
    </lineage>
</organism>